<evidence type="ECO:0000313" key="2">
    <source>
        <dbReference type="Proteomes" id="UP000298277"/>
    </source>
</evidence>
<dbReference type="AlphaFoldDB" id="A0A5F1Y806"/>
<dbReference type="RefSeq" id="WP_135589909.1">
    <property type="nucleotide sequence ID" value="NZ_RQEZ01000108.1"/>
</dbReference>
<dbReference type="Proteomes" id="UP000298277">
    <property type="component" value="Unassembled WGS sequence"/>
</dbReference>
<dbReference type="OrthoDB" id="323592at2"/>
<name>A0A5F1Y806_9LEPT</name>
<dbReference type="EMBL" id="RQFA01000073">
    <property type="protein sequence ID" value="TGK28975.1"/>
    <property type="molecule type" value="Genomic_DNA"/>
</dbReference>
<proteinExistence type="predicted"/>
<reference evidence="1" key="1">
    <citation type="journal article" date="2019" name="PLoS Negl. Trop. Dis.">
        <title>Revisiting the worldwide diversity of Leptospira species in the environment.</title>
        <authorList>
            <person name="Vincent A.T."/>
            <person name="Schiettekatte O."/>
            <person name="Bourhy P."/>
            <person name="Veyrier F.J."/>
            <person name="Picardeau M."/>
        </authorList>
    </citation>
    <scope>NUCLEOTIDE SEQUENCE [LARGE SCALE GENOMIC DNA]</scope>
    <source>
        <strain evidence="1">201800299</strain>
    </source>
</reference>
<comment type="caution">
    <text evidence="1">The sequence shown here is derived from an EMBL/GenBank/DDBJ whole genome shotgun (WGS) entry which is preliminary data.</text>
</comment>
<keyword evidence="2" id="KW-1185">Reference proteome</keyword>
<protein>
    <submittedName>
        <fullName evidence="1">Uncharacterized protein</fullName>
    </submittedName>
</protein>
<gene>
    <name evidence="1" type="ORF">EHQ17_16585</name>
</gene>
<accession>A0A5F1Y806</accession>
<evidence type="ECO:0000313" key="1">
    <source>
        <dbReference type="EMBL" id="TGK28975.1"/>
    </source>
</evidence>
<organism evidence="1 2">
    <name type="scientific">Leptospira gomenensis</name>
    <dbReference type="NCBI Taxonomy" id="2484974"/>
    <lineage>
        <taxon>Bacteria</taxon>
        <taxon>Pseudomonadati</taxon>
        <taxon>Spirochaetota</taxon>
        <taxon>Spirochaetia</taxon>
        <taxon>Leptospirales</taxon>
        <taxon>Leptospiraceae</taxon>
        <taxon>Leptospira</taxon>
    </lineage>
</organism>
<dbReference type="Gene3D" id="2.60.120.380">
    <property type="match status" value="1"/>
</dbReference>
<sequence length="311" mass="34434">MKSTKTSPLIVFYLFLGILNCKNTGNDFVFGNEAIQKIQEEIRIISTYETVGLPSLVQNSSCNTGYGTATNPPERLDDTEPNDLYATPQTFDFNPSRNPFAEITGSIEANGDIDVFQIRTNATVGTVSIRFERNDPDQVEQTICRLSTGTDESANGSGFPSGFFSDLPPNSPQTLEVGSETFNFAYIGCEGMPGQSYRISLAEASYVEMDRAFAANLRFLNALAAPVNFTTALKLEPDAKYTRNSLDICVEEIHDSGYVLAAWNYNVQMTERCITDVNSYEYARILLLYSSCKLKHSGFENLDKIYGTDSI</sequence>